<comment type="pathway">
    <text evidence="2 9 10">Cell wall biogenesis; peptidoglycan biosynthesis.</text>
</comment>
<comment type="similarity">
    <text evidence="9">Belongs to the MurCDEF family.</text>
</comment>
<keyword evidence="4 9" id="KW-0436">Ligase</keyword>
<gene>
    <name evidence="9" type="primary">murD</name>
    <name evidence="13" type="ORF">CJP73_09990</name>
</gene>
<dbReference type="PROSITE" id="PS01011">
    <property type="entry name" value="FOLYLPOLYGLU_SYNT_1"/>
    <property type="match status" value="1"/>
</dbReference>
<dbReference type="GO" id="GO:0004326">
    <property type="term" value="F:tetrahydrofolylpolyglutamate synthase activity"/>
    <property type="evidence" value="ECO:0007669"/>
    <property type="project" value="InterPro"/>
</dbReference>
<proteinExistence type="inferred from homology"/>
<keyword evidence="8 9" id="KW-0131">Cell cycle</keyword>
<dbReference type="EC" id="6.3.2.9" evidence="9 10"/>
<dbReference type="SUPFAM" id="SSF53244">
    <property type="entry name" value="MurD-like peptide ligases, peptide-binding domain"/>
    <property type="match status" value="1"/>
</dbReference>
<evidence type="ECO:0000256" key="1">
    <source>
        <dbReference type="ARBA" id="ARBA00004496"/>
    </source>
</evidence>
<keyword evidence="9 10" id="KW-0133">Cell shape</keyword>
<dbReference type="Pfam" id="PF08245">
    <property type="entry name" value="Mur_ligase_M"/>
    <property type="match status" value="1"/>
</dbReference>
<dbReference type="AlphaFoldDB" id="A0A3A1YWF3"/>
<keyword evidence="5 9" id="KW-0132">Cell division</keyword>
<comment type="caution">
    <text evidence="13">The sequence shown here is derived from an EMBL/GenBank/DDBJ whole genome shotgun (WGS) entry which is preliminary data.</text>
</comment>
<organism evidence="13 14">
    <name type="scientific">Neopusillimonas maritima</name>
    <dbReference type="NCBI Taxonomy" id="2026239"/>
    <lineage>
        <taxon>Bacteria</taxon>
        <taxon>Pseudomonadati</taxon>
        <taxon>Pseudomonadota</taxon>
        <taxon>Betaproteobacteria</taxon>
        <taxon>Burkholderiales</taxon>
        <taxon>Alcaligenaceae</taxon>
        <taxon>Neopusillimonas</taxon>
    </lineage>
</organism>
<dbReference type="Pfam" id="PF21799">
    <property type="entry name" value="MurD-like_N"/>
    <property type="match status" value="1"/>
</dbReference>
<dbReference type="Proteomes" id="UP000266206">
    <property type="component" value="Unassembled WGS sequence"/>
</dbReference>
<evidence type="ECO:0000313" key="14">
    <source>
        <dbReference type="Proteomes" id="UP000266206"/>
    </source>
</evidence>
<feature type="binding site" evidence="9">
    <location>
        <begin position="136"/>
        <end position="142"/>
    </location>
    <ligand>
        <name>ATP</name>
        <dbReference type="ChEBI" id="CHEBI:30616"/>
    </ligand>
</feature>
<evidence type="ECO:0000256" key="4">
    <source>
        <dbReference type="ARBA" id="ARBA00022598"/>
    </source>
</evidence>
<dbReference type="InterPro" id="IPR013221">
    <property type="entry name" value="Mur_ligase_cen"/>
</dbReference>
<dbReference type="HAMAP" id="MF_00639">
    <property type="entry name" value="MurD"/>
    <property type="match status" value="1"/>
</dbReference>
<protein>
    <recommendedName>
        <fullName evidence="9 10">UDP-N-acetylmuramoylalanine--D-glutamate ligase</fullName>
        <ecNumber evidence="9 10">6.3.2.9</ecNumber>
    </recommendedName>
    <alternativeName>
        <fullName evidence="9">D-glutamic acid-adding enzyme</fullName>
    </alternativeName>
    <alternativeName>
        <fullName evidence="9">UDP-N-acetylmuramoyl-L-alanyl-D-glutamate synthetase</fullName>
    </alternativeName>
</protein>
<comment type="function">
    <text evidence="9 10">Cell wall formation. Catalyzes the addition of glutamate to the nucleotide precursor UDP-N-acetylmuramoyl-L-alanine (UMA).</text>
</comment>
<evidence type="ECO:0000259" key="12">
    <source>
        <dbReference type="Pfam" id="PF08245"/>
    </source>
</evidence>
<dbReference type="GO" id="GO:0008764">
    <property type="term" value="F:UDP-N-acetylmuramoylalanine-D-glutamate ligase activity"/>
    <property type="evidence" value="ECO:0007669"/>
    <property type="project" value="UniProtKB-UniRule"/>
</dbReference>
<dbReference type="GO" id="GO:0051301">
    <property type="term" value="P:cell division"/>
    <property type="evidence" value="ECO:0007669"/>
    <property type="project" value="UniProtKB-KW"/>
</dbReference>
<dbReference type="GO" id="GO:0008360">
    <property type="term" value="P:regulation of cell shape"/>
    <property type="evidence" value="ECO:0007669"/>
    <property type="project" value="UniProtKB-KW"/>
</dbReference>
<evidence type="ECO:0000256" key="2">
    <source>
        <dbReference type="ARBA" id="ARBA00004752"/>
    </source>
</evidence>
<feature type="domain" description="Mur ligase C-terminal" evidence="11">
    <location>
        <begin position="364"/>
        <end position="476"/>
    </location>
</feature>
<dbReference type="NCBIfam" id="TIGR01087">
    <property type="entry name" value="murD"/>
    <property type="match status" value="1"/>
</dbReference>
<dbReference type="SUPFAM" id="SSF53623">
    <property type="entry name" value="MurD-like peptide ligases, catalytic domain"/>
    <property type="match status" value="1"/>
</dbReference>
<dbReference type="InterPro" id="IPR036565">
    <property type="entry name" value="Mur-like_cat_sf"/>
</dbReference>
<dbReference type="Gene3D" id="3.90.190.20">
    <property type="entry name" value="Mur ligase, C-terminal domain"/>
    <property type="match status" value="1"/>
</dbReference>
<dbReference type="GO" id="GO:0009252">
    <property type="term" value="P:peptidoglycan biosynthetic process"/>
    <property type="evidence" value="ECO:0007669"/>
    <property type="project" value="UniProtKB-UniRule"/>
</dbReference>
<keyword evidence="9 10" id="KW-0961">Cell wall biogenesis/degradation</keyword>
<dbReference type="OrthoDB" id="9809796at2"/>
<dbReference type="GO" id="GO:0005737">
    <property type="term" value="C:cytoplasm"/>
    <property type="evidence" value="ECO:0007669"/>
    <property type="project" value="UniProtKB-SubCell"/>
</dbReference>
<dbReference type="InterPro" id="IPR005762">
    <property type="entry name" value="MurD"/>
</dbReference>
<evidence type="ECO:0000256" key="7">
    <source>
        <dbReference type="ARBA" id="ARBA00022840"/>
    </source>
</evidence>
<accession>A0A3A1YWF3</accession>
<keyword evidence="6 9" id="KW-0547">Nucleotide-binding</keyword>
<evidence type="ECO:0000259" key="11">
    <source>
        <dbReference type="Pfam" id="PF02875"/>
    </source>
</evidence>
<comment type="subcellular location">
    <subcellularLocation>
        <location evidence="1 9 10">Cytoplasm</location>
    </subcellularLocation>
</comment>
<dbReference type="SUPFAM" id="SSF51984">
    <property type="entry name" value="MurCD N-terminal domain"/>
    <property type="match status" value="1"/>
</dbReference>
<sequence>MEYRFPSLLTDRAVLILGLGETGLAAALWCARAGVPLRVVDTRDDPPGWSRLKEAVDASNIEFCFGANALSESRLDSVASVVISPGLEPGSPGVAEFLAKAHQQDIEVISEIELFARALHDMSEQGYAPRVLAVTGTNGKTTVTAMTRHLMQGCGLSAVAAGNISPAALNALTAALDAGELPEVWVLELSSFQLVSTHSLRPDAAVVLNISQDHLDWHGSIQAYTQAKARVLQWADMAVVNRDDDTVSAMVDELGALSVRSFGSGRPRFIGDLGLDVEQGVSWLLAAEPDDFEIPQSVRRRKETEKPVRKSGRVVQLMPSDALRVRGRHNAMNALAALLLARAVDLPWAPLLHAVRDYAGEPNRTEFVRSIAGVDFINDSKGTNVGATVAALEGLGQPVVLIAGGLGKGQDFSLLAKAVSRHAVGVVLMGHDAGLIQASLKGMDMPVERASDMDSAVTRAMSMAKPGQAVVLSPACASMDMFRNYAHRAQAFIDAVNSLALDHGEVA</sequence>
<evidence type="ECO:0000256" key="9">
    <source>
        <dbReference type="HAMAP-Rule" id="MF_00639"/>
    </source>
</evidence>
<comment type="catalytic activity">
    <reaction evidence="9 10">
        <text>UDP-N-acetyl-alpha-D-muramoyl-L-alanine + D-glutamate + ATP = UDP-N-acetyl-alpha-D-muramoyl-L-alanyl-D-glutamate + ADP + phosphate + H(+)</text>
        <dbReference type="Rhea" id="RHEA:16429"/>
        <dbReference type="ChEBI" id="CHEBI:15378"/>
        <dbReference type="ChEBI" id="CHEBI:29986"/>
        <dbReference type="ChEBI" id="CHEBI:30616"/>
        <dbReference type="ChEBI" id="CHEBI:43474"/>
        <dbReference type="ChEBI" id="CHEBI:83898"/>
        <dbReference type="ChEBI" id="CHEBI:83900"/>
        <dbReference type="ChEBI" id="CHEBI:456216"/>
        <dbReference type="EC" id="6.3.2.9"/>
    </reaction>
</comment>
<dbReference type="InterPro" id="IPR004101">
    <property type="entry name" value="Mur_ligase_C"/>
</dbReference>
<dbReference type="GO" id="GO:0005524">
    <property type="term" value="F:ATP binding"/>
    <property type="evidence" value="ECO:0007669"/>
    <property type="project" value="UniProtKB-UniRule"/>
</dbReference>
<dbReference type="EMBL" id="NQYH01000007">
    <property type="protein sequence ID" value="RIY40794.1"/>
    <property type="molecule type" value="Genomic_DNA"/>
</dbReference>
<dbReference type="Pfam" id="PF02875">
    <property type="entry name" value="Mur_ligase_C"/>
    <property type="match status" value="1"/>
</dbReference>
<feature type="domain" description="Mur ligase central" evidence="12">
    <location>
        <begin position="134"/>
        <end position="341"/>
    </location>
</feature>
<dbReference type="PANTHER" id="PTHR43692">
    <property type="entry name" value="UDP-N-ACETYLMURAMOYLALANINE--D-GLUTAMATE LIGASE"/>
    <property type="match status" value="1"/>
</dbReference>
<keyword evidence="3 9" id="KW-0963">Cytoplasm</keyword>
<dbReference type="InterPro" id="IPR036615">
    <property type="entry name" value="Mur_ligase_C_dom_sf"/>
</dbReference>
<evidence type="ECO:0000256" key="3">
    <source>
        <dbReference type="ARBA" id="ARBA00022490"/>
    </source>
</evidence>
<evidence type="ECO:0000313" key="13">
    <source>
        <dbReference type="EMBL" id="RIY40794.1"/>
    </source>
</evidence>
<name>A0A3A1YWF3_9BURK</name>
<keyword evidence="7 9" id="KW-0067">ATP-binding</keyword>
<evidence type="ECO:0000256" key="10">
    <source>
        <dbReference type="RuleBase" id="RU003664"/>
    </source>
</evidence>
<dbReference type="Gene3D" id="3.40.50.720">
    <property type="entry name" value="NAD(P)-binding Rossmann-like Domain"/>
    <property type="match status" value="1"/>
</dbReference>
<evidence type="ECO:0000256" key="5">
    <source>
        <dbReference type="ARBA" id="ARBA00022618"/>
    </source>
</evidence>
<evidence type="ECO:0000256" key="6">
    <source>
        <dbReference type="ARBA" id="ARBA00022741"/>
    </source>
</evidence>
<dbReference type="InterPro" id="IPR018109">
    <property type="entry name" value="Folylpolyglutamate_synth_CS"/>
</dbReference>
<keyword evidence="9 10" id="KW-0573">Peptidoglycan synthesis</keyword>
<reference evidence="13 14" key="1">
    <citation type="submission" date="2017-08" db="EMBL/GenBank/DDBJ databases">
        <title>Pusillimonas indicus sp. nov., a member of the family Alcaligenaceae isolated from surface seawater.</title>
        <authorList>
            <person name="Li J."/>
        </authorList>
    </citation>
    <scope>NUCLEOTIDE SEQUENCE [LARGE SCALE GENOMIC DNA]</scope>
    <source>
        <strain evidence="13 14">L52-1-41</strain>
    </source>
</reference>
<dbReference type="Gene3D" id="3.40.1190.10">
    <property type="entry name" value="Mur-like, catalytic domain"/>
    <property type="match status" value="1"/>
</dbReference>
<evidence type="ECO:0000256" key="8">
    <source>
        <dbReference type="ARBA" id="ARBA00023306"/>
    </source>
</evidence>
<dbReference type="PANTHER" id="PTHR43692:SF1">
    <property type="entry name" value="UDP-N-ACETYLMURAMOYLALANINE--D-GLUTAMATE LIGASE"/>
    <property type="match status" value="1"/>
</dbReference>
<dbReference type="GO" id="GO:0071555">
    <property type="term" value="P:cell wall organization"/>
    <property type="evidence" value="ECO:0007669"/>
    <property type="project" value="UniProtKB-KW"/>
</dbReference>
<dbReference type="UniPathway" id="UPA00219"/>